<accession>A0AAV2TNP0</accession>
<dbReference type="Gene3D" id="2.60.40.10">
    <property type="entry name" value="Immunoglobulins"/>
    <property type="match status" value="1"/>
</dbReference>
<sequence length="581" mass="66056">MICLLIIFGLMESTVAIYRTNQPPQNICTVTDECPESVVYDSFLLTEGESLLLNCGLLNDTKVAQEFDRALDEWFIQRARYVGYGGDVGGRVEEAPFNLTVIRRRLRRRLWPNAQDLPTSILELEQSVSDDKNATDKPVKPTANVRQLQSNLKFYFVVSKAGQPTSVIKYEGARYYKLRIQQEKDKLLFKQTRSEDTGVYYCVWNGRTMAEWAVTVLKPEEEPYHYVGIADINSTEEMSKTVDKEVSYRSKSALFNPSGLFLPQALVGYNLRLYTHWEPKTPCAPCTPKEQMLRSAEAGADGAEYFIGTCYISILDPFYPVKPHELSLRVDRILRQYKPKGLPCRSHLIVEAMDLYGPDEINHRPSEIVIRECRRECPNMTDDEPAAFSYPQRIRLRLNEGASTVISCPVQGLAKYTVSWYYSYSDPKDLVNLTQTALSPEIIKIYGSPARYLMSELIPVRVADLFQQTRGRYRLDPAQNIIVTEILPPSEEDDQSMLHLICIYGNSDSGFPDWAGIIDIDVVPQSHFVALLSKISQVVLLLIPFLMACGVFLIIAVTMHTERQPYMRAAAEGFTKKPMPK</sequence>
<evidence type="ECO:0000259" key="3">
    <source>
        <dbReference type="PROSITE" id="PS50835"/>
    </source>
</evidence>
<name>A0AAV2TNP0_CALDB</name>
<keyword evidence="2" id="KW-0732">Signal</keyword>
<evidence type="ECO:0000313" key="5">
    <source>
        <dbReference type="Proteomes" id="UP001497525"/>
    </source>
</evidence>
<reference evidence="4" key="1">
    <citation type="submission" date="2024-06" db="EMBL/GenBank/DDBJ databases">
        <authorList>
            <person name="Liu X."/>
            <person name="Lenzi L."/>
            <person name="Haldenby T S."/>
            <person name="Uol C."/>
        </authorList>
    </citation>
    <scope>NUCLEOTIDE SEQUENCE</scope>
</reference>
<dbReference type="AlphaFoldDB" id="A0AAV2TNP0"/>
<organism evidence="4 5">
    <name type="scientific">Calicophoron daubneyi</name>
    <name type="common">Rumen fluke</name>
    <name type="synonym">Paramphistomum daubneyi</name>
    <dbReference type="NCBI Taxonomy" id="300641"/>
    <lineage>
        <taxon>Eukaryota</taxon>
        <taxon>Metazoa</taxon>
        <taxon>Spiralia</taxon>
        <taxon>Lophotrochozoa</taxon>
        <taxon>Platyhelminthes</taxon>
        <taxon>Trematoda</taxon>
        <taxon>Digenea</taxon>
        <taxon>Plagiorchiida</taxon>
        <taxon>Pronocephalata</taxon>
        <taxon>Paramphistomoidea</taxon>
        <taxon>Paramphistomidae</taxon>
        <taxon>Calicophoron</taxon>
    </lineage>
</organism>
<dbReference type="Proteomes" id="UP001497525">
    <property type="component" value="Unassembled WGS sequence"/>
</dbReference>
<evidence type="ECO:0000313" key="4">
    <source>
        <dbReference type="EMBL" id="CAL5137879.1"/>
    </source>
</evidence>
<keyword evidence="1" id="KW-0472">Membrane</keyword>
<feature type="domain" description="Ig-like" evidence="3">
    <location>
        <begin position="385"/>
        <end position="421"/>
    </location>
</feature>
<dbReference type="InterPro" id="IPR013783">
    <property type="entry name" value="Ig-like_fold"/>
</dbReference>
<comment type="caution">
    <text evidence="4">The sequence shown here is derived from an EMBL/GenBank/DDBJ whole genome shotgun (WGS) entry which is preliminary data.</text>
</comment>
<evidence type="ECO:0000256" key="1">
    <source>
        <dbReference type="SAM" id="Phobius"/>
    </source>
</evidence>
<dbReference type="InterPro" id="IPR007110">
    <property type="entry name" value="Ig-like_dom"/>
</dbReference>
<keyword evidence="1" id="KW-1133">Transmembrane helix</keyword>
<protein>
    <recommendedName>
        <fullName evidence="3">Ig-like domain-containing protein</fullName>
    </recommendedName>
</protein>
<proteinExistence type="predicted"/>
<keyword evidence="1" id="KW-0812">Transmembrane</keyword>
<feature type="chain" id="PRO_5043977032" description="Ig-like domain-containing protein" evidence="2">
    <location>
        <begin position="17"/>
        <end position="581"/>
    </location>
</feature>
<evidence type="ECO:0000256" key="2">
    <source>
        <dbReference type="SAM" id="SignalP"/>
    </source>
</evidence>
<dbReference type="EMBL" id="CAXLJL010000445">
    <property type="protein sequence ID" value="CAL5137879.1"/>
    <property type="molecule type" value="Genomic_DNA"/>
</dbReference>
<dbReference type="PROSITE" id="PS50835">
    <property type="entry name" value="IG_LIKE"/>
    <property type="match status" value="1"/>
</dbReference>
<feature type="signal peptide" evidence="2">
    <location>
        <begin position="1"/>
        <end position="16"/>
    </location>
</feature>
<gene>
    <name evidence="4" type="ORF">CDAUBV1_LOCUS12360</name>
</gene>
<feature type="transmembrane region" description="Helical" evidence="1">
    <location>
        <begin position="538"/>
        <end position="558"/>
    </location>
</feature>